<name>A0A1Y2K569_9PROT</name>
<organism evidence="1 2">
    <name type="scientific">Magnetofaba australis IT-1</name>
    <dbReference type="NCBI Taxonomy" id="1434232"/>
    <lineage>
        <taxon>Bacteria</taxon>
        <taxon>Pseudomonadati</taxon>
        <taxon>Pseudomonadota</taxon>
        <taxon>Magnetococcia</taxon>
        <taxon>Magnetococcales</taxon>
        <taxon>Magnetococcaceae</taxon>
        <taxon>Magnetofaba</taxon>
    </lineage>
</organism>
<dbReference type="RefSeq" id="WP_158089425.1">
    <property type="nucleotide sequence ID" value="NZ_LVJN01000019.1"/>
</dbReference>
<dbReference type="STRING" id="1434232.MAIT1_03620"/>
<evidence type="ECO:0000313" key="2">
    <source>
        <dbReference type="Proteomes" id="UP000194003"/>
    </source>
</evidence>
<dbReference type="InterPro" id="IPR021725">
    <property type="entry name" value="Cdd1"/>
</dbReference>
<protein>
    <recommendedName>
        <fullName evidence="3">Pathogenicity locus</fullName>
    </recommendedName>
</protein>
<evidence type="ECO:0008006" key="3">
    <source>
        <dbReference type="Google" id="ProtNLM"/>
    </source>
</evidence>
<comment type="caution">
    <text evidence="1">The sequence shown here is derived from an EMBL/GenBank/DDBJ whole genome shotgun (WGS) entry which is preliminary data.</text>
</comment>
<proteinExistence type="predicted"/>
<reference evidence="1 2" key="1">
    <citation type="journal article" date="2016" name="BMC Genomics">
        <title>Combined genomic and structural analyses of a cultured magnetotactic bacterium reveals its niche adaptation to a dynamic environment.</title>
        <authorList>
            <person name="Araujo A.C."/>
            <person name="Morillo V."/>
            <person name="Cypriano J."/>
            <person name="Teixeira L.C."/>
            <person name="Leao P."/>
            <person name="Lyra S."/>
            <person name="Almeida L.G."/>
            <person name="Bazylinski D.A."/>
            <person name="Vasconcellos A.T."/>
            <person name="Abreu F."/>
            <person name="Lins U."/>
        </authorList>
    </citation>
    <scope>NUCLEOTIDE SEQUENCE [LARGE SCALE GENOMIC DNA]</scope>
    <source>
        <strain evidence="1 2">IT-1</strain>
    </source>
</reference>
<sequence length="142" mass="15709">MKLPLHDDERRALRGARVRLGDVADLGADALGQATGIAPARCAELTALARFQRLGSVGPSLAADLWRLGYADVENLCGENPAQMYTQFCELVGQRVDPCVEDVFRCAVAQAQNPELPEEQRQWWFWTPMRGQARVDEASPGR</sequence>
<accession>A0A1Y2K569</accession>
<dbReference type="Proteomes" id="UP000194003">
    <property type="component" value="Unassembled WGS sequence"/>
</dbReference>
<dbReference type="OrthoDB" id="7173324at2"/>
<dbReference type="EMBL" id="LVJN01000019">
    <property type="protein sequence ID" value="OSM04113.1"/>
    <property type="molecule type" value="Genomic_DNA"/>
</dbReference>
<evidence type="ECO:0000313" key="1">
    <source>
        <dbReference type="EMBL" id="OSM04113.1"/>
    </source>
</evidence>
<dbReference type="AlphaFoldDB" id="A0A1Y2K569"/>
<keyword evidence="2" id="KW-1185">Reference proteome</keyword>
<gene>
    <name evidence="1" type="ORF">MAIT1_03620</name>
</gene>
<dbReference type="Pfam" id="PF11731">
    <property type="entry name" value="Cdd1"/>
    <property type="match status" value="1"/>
</dbReference>